<organism evidence="4 5">
    <name type="scientific">Folsomia candida</name>
    <name type="common">Springtail</name>
    <dbReference type="NCBI Taxonomy" id="158441"/>
    <lineage>
        <taxon>Eukaryota</taxon>
        <taxon>Metazoa</taxon>
        <taxon>Ecdysozoa</taxon>
        <taxon>Arthropoda</taxon>
        <taxon>Hexapoda</taxon>
        <taxon>Collembola</taxon>
        <taxon>Entomobryomorpha</taxon>
        <taxon>Isotomoidea</taxon>
        <taxon>Isotomidae</taxon>
        <taxon>Proisotominae</taxon>
        <taxon>Folsomia</taxon>
    </lineage>
</organism>
<feature type="chain" id="PRO_5011991130" evidence="3">
    <location>
        <begin position="20"/>
        <end position="367"/>
    </location>
</feature>
<evidence type="ECO:0000256" key="3">
    <source>
        <dbReference type="SAM" id="SignalP"/>
    </source>
</evidence>
<comment type="caution">
    <text evidence="4">The sequence shown here is derived from an EMBL/GenBank/DDBJ whole genome shotgun (WGS) entry which is preliminary data.</text>
</comment>
<evidence type="ECO:0000256" key="1">
    <source>
        <dbReference type="SAM" id="MobiDB-lite"/>
    </source>
</evidence>
<keyword evidence="2" id="KW-0472">Membrane</keyword>
<keyword evidence="3" id="KW-0732">Signal</keyword>
<evidence type="ECO:0000313" key="5">
    <source>
        <dbReference type="Proteomes" id="UP000198287"/>
    </source>
</evidence>
<reference evidence="4 5" key="1">
    <citation type="submission" date="2015-12" db="EMBL/GenBank/DDBJ databases">
        <title>The genome of Folsomia candida.</title>
        <authorList>
            <person name="Faddeeva A."/>
            <person name="Derks M.F."/>
            <person name="Anvar Y."/>
            <person name="Smit S."/>
            <person name="Van Straalen N."/>
            <person name="Roelofs D."/>
        </authorList>
    </citation>
    <scope>NUCLEOTIDE SEQUENCE [LARGE SCALE GENOMIC DNA]</scope>
    <source>
        <strain evidence="4 5">VU population</strain>
        <tissue evidence="4">Whole body</tissue>
    </source>
</reference>
<name>A0A226F5B4_FOLCA</name>
<evidence type="ECO:0000313" key="4">
    <source>
        <dbReference type="EMBL" id="OXA64979.1"/>
    </source>
</evidence>
<evidence type="ECO:0000256" key="2">
    <source>
        <dbReference type="SAM" id="Phobius"/>
    </source>
</evidence>
<gene>
    <name evidence="4" type="ORF">Fcan01_00966</name>
</gene>
<dbReference type="Proteomes" id="UP000198287">
    <property type="component" value="Unassembled WGS sequence"/>
</dbReference>
<sequence>MNVCVSVLTLVFTTSGVFCCQSNVGINSGLKLGDGKIVKVTVKELSTSSNQAAFKLGDSIATGNLTNIMETVHNMPKQIYALANKTVAKIDSPDFFDVGVRASIHLRNGVGILLRNWRLALNMTDLLNFEPEIIQKLAEALEKISMKLETQLKITDHGKYSENHIIVEMRQNSETLSQEILTVLAYCSIKVGTSLEMEIENRKQVVNELKDTVAHAGDRISTQLDSGDLAMLSKEDKIHIRDVTEVLLTGWNVAITSTVRPLWQQEIWKKPLPRYKAGWISMMNMKRILVTDHEDFDIFLSIIICAMFIIMILFVVVINVKYFRVLVGGWIPIRHTEKVSMKKEDVADDDGEDMAGKRLKIRGQEGD</sequence>
<protein>
    <submittedName>
        <fullName evidence="4">Uncharacterized protein</fullName>
    </submittedName>
</protein>
<keyword evidence="5" id="KW-1185">Reference proteome</keyword>
<proteinExistence type="predicted"/>
<accession>A0A226F5B4</accession>
<dbReference type="AlphaFoldDB" id="A0A226F5B4"/>
<dbReference type="EMBL" id="LNIX01000001">
    <property type="protein sequence ID" value="OXA64979.1"/>
    <property type="molecule type" value="Genomic_DNA"/>
</dbReference>
<feature type="region of interest" description="Disordered" evidence="1">
    <location>
        <begin position="343"/>
        <end position="367"/>
    </location>
</feature>
<keyword evidence="2" id="KW-1133">Transmembrane helix</keyword>
<feature type="transmembrane region" description="Helical" evidence="2">
    <location>
        <begin position="298"/>
        <end position="320"/>
    </location>
</feature>
<feature type="signal peptide" evidence="3">
    <location>
        <begin position="1"/>
        <end position="19"/>
    </location>
</feature>
<keyword evidence="2" id="KW-0812">Transmembrane</keyword>